<evidence type="ECO:0000313" key="1">
    <source>
        <dbReference type="EMBL" id="KAI9509166.1"/>
    </source>
</evidence>
<sequence>MEPHAFDDFYLLCSLSIPLLSFMFSGQRKDLIRLSVAFFLFGLINNVLYVIILSAALDLVPPSTPKGIIAFWNIAPSIVAKFSWPYILKGRIRYVRRLIGCCCLSVTGMIVVAASEGLSSRLFGIGCASFASGLGELTFLQLSTTFHPASVAGRGVGYFASGTGAAGLVGAFLWWEIRGLGVRIGVGLSSVLPFVIPLTYFLLLPRPHSFSTLVLPDMEDSAPSTSEYTPLPVSDEDAGVETSLVKTKALSIAAKWQLLKPMLPRYMDSAFEYTINQGVAPTLVYPVPTLESSPVFGHIIHSIRDYYPLWQLVYQSTVFLSRSSLSLGLPALPTRALPIPSIIQGVNAYFRAGQEPAEAQERAFKMGAIGLADSLGILAASIVAMPTEMALCRAQVARGRSLCQQL</sequence>
<comment type="caution">
    <text evidence="1">The sequence shown here is derived from an EMBL/GenBank/DDBJ whole genome shotgun (WGS) entry which is preliminary data.</text>
</comment>
<reference evidence="1" key="1">
    <citation type="submission" date="2021-03" db="EMBL/GenBank/DDBJ databases">
        <title>Evolutionary priming and transition to the ectomycorrhizal habit in an iconic lineage of mushroom-forming fungi: is preadaptation a requirement?</title>
        <authorList>
            <consortium name="DOE Joint Genome Institute"/>
            <person name="Looney B.P."/>
            <person name="Miyauchi S."/>
            <person name="Morin E."/>
            <person name="Drula E."/>
            <person name="Courty P.E."/>
            <person name="Chicoki N."/>
            <person name="Fauchery L."/>
            <person name="Kohler A."/>
            <person name="Kuo A."/>
            <person name="LaButti K."/>
            <person name="Pangilinan J."/>
            <person name="Lipzen A."/>
            <person name="Riley R."/>
            <person name="Andreopoulos W."/>
            <person name="He G."/>
            <person name="Johnson J."/>
            <person name="Barry K.W."/>
            <person name="Grigoriev I.V."/>
            <person name="Nagy L."/>
            <person name="Hibbett D."/>
            <person name="Henrissat B."/>
            <person name="Matheny P.B."/>
            <person name="Labbe J."/>
            <person name="Martin A.F."/>
        </authorList>
    </citation>
    <scope>NUCLEOTIDE SEQUENCE</scope>
    <source>
        <strain evidence="1">BPL698</strain>
    </source>
</reference>
<gene>
    <name evidence="1" type="ORF">F5148DRAFT_1189641</name>
</gene>
<organism evidence="1 2">
    <name type="scientific">Russula earlei</name>
    <dbReference type="NCBI Taxonomy" id="71964"/>
    <lineage>
        <taxon>Eukaryota</taxon>
        <taxon>Fungi</taxon>
        <taxon>Dikarya</taxon>
        <taxon>Basidiomycota</taxon>
        <taxon>Agaricomycotina</taxon>
        <taxon>Agaricomycetes</taxon>
        <taxon>Russulales</taxon>
        <taxon>Russulaceae</taxon>
        <taxon>Russula</taxon>
    </lineage>
</organism>
<dbReference type="Proteomes" id="UP001207468">
    <property type="component" value="Unassembled WGS sequence"/>
</dbReference>
<protein>
    <submittedName>
        <fullName evidence="1">Batten's disease protein Cln3</fullName>
    </submittedName>
</protein>
<keyword evidence="2" id="KW-1185">Reference proteome</keyword>
<name>A0ACC0UCE3_9AGAM</name>
<proteinExistence type="predicted"/>
<accession>A0ACC0UCE3</accession>
<dbReference type="EMBL" id="JAGFNK010000070">
    <property type="protein sequence ID" value="KAI9509166.1"/>
    <property type="molecule type" value="Genomic_DNA"/>
</dbReference>
<evidence type="ECO:0000313" key="2">
    <source>
        <dbReference type="Proteomes" id="UP001207468"/>
    </source>
</evidence>